<protein>
    <recommendedName>
        <fullName evidence="3">B box-type domain-containing protein</fullName>
    </recommendedName>
</protein>
<proteinExistence type="predicted"/>
<keyword evidence="1" id="KW-0479">Metal-binding</keyword>
<dbReference type="EMBL" id="UYJE01003163">
    <property type="protein sequence ID" value="VDI17055.1"/>
    <property type="molecule type" value="Genomic_DNA"/>
</dbReference>
<feature type="region of interest" description="Disordered" evidence="2">
    <location>
        <begin position="289"/>
        <end position="316"/>
    </location>
</feature>
<feature type="compositionally biased region" description="Polar residues" evidence="2">
    <location>
        <begin position="303"/>
        <end position="316"/>
    </location>
</feature>
<reference evidence="4" key="1">
    <citation type="submission" date="2018-11" db="EMBL/GenBank/DDBJ databases">
        <authorList>
            <person name="Alioto T."/>
            <person name="Alioto T."/>
        </authorList>
    </citation>
    <scope>NUCLEOTIDE SEQUENCE</scope>
</reference>
<dbReference type="OrthoDB" id="6048578at2759"/>
<comment type="caution">
    <text evidence="4">The sequence shown here is derived from an EMBL/GenBank/DDBJ whole genome shotgun (WGS) entry which is preliminary data.</text>
</comment>
<name>A0A8B6DDF2_MYTGA</name>
<evidence type="ECO:0000313" key="5">
    <source>
        <dbReference type="Proteomes" id="UP000596742"/>
    </source>
</evidence>
<dbReference type="Proteomes" id="UP000596742">
    <property type="component" value="Unassembled WGS sequence"/>
</dbReference>
<evidence type="ECO:0000256" key="2">
    <source>
        <dbReference type="SAM" id="MobiDB-lite"/>
    </source>
</evidence>
<dbReference type="SUPFAM" id="SSF57845">
    <property type="entry name" value="B-box zinc-binding domain"/>
    <property type="match status" value="1"/>
</dbReference>
<keyword evidence="5" id="KW-1185">Reference proteome</keyword>
<dbReference type="Gene3D" id="3.30.160.60">
    <property type="entry name" value="Classic Zinc Finger"/>
    <property type="match status" value="1"/>
</dbReference>
<evidence type="ECO:0000256" key="1">
    <source>
        <dbReference type="PROSITE-ProRule" id="PRU00024"/>
    </source>
</evidence>
<keyword evidence="1" id="KW-0863">Zinc-finger</keyword>
<dbReference type="PANTHER" id="PTHR25462:SF296">
    <property type="entry name" value="MEIOTIC P26, ISOFORM F"/>
    <property type="match status" value="1"/>
</dbReference>
<dbReference type="InterPro" id="IPR047153">
    <property type="entry name" value="TRIM45/56/19-like"/>
</dbReference>
<sequence>MECQPCCKQDRNSHAEYRCTECEEALCHSCKSQHKSFKVSRNHNVVELQQASALPMDSQKESVGVGHDEWIMCHEHRERSVEYFCIKHETPCCILCKRQYHRHCCDVEKVDDVVDNNKLETITMDLLSAIEERNTRLNEVADKERSNLRDLEMIKNNFIAELKNARIAIDRHLDVLQNNIEHEMMKKYETLMREINKRLSNLTQRKTNMIYQYKVIKETSLESALSLGQKYLRIMRLKHKEDGYSERHNTNPKYNLQSIANSRLSYVKTNDGINIRRIYQTLHAPNNRTDIFRGDTDKDEVETGSSTVELESQAFK</sequence>
<evidence type="ECO:0000313" key="4">
    <source>
        <dbReference type="EMBL" id="VDI17055.1"/>
    </source>
</evidence>
<dbReference type="PROSITE" id="PS50119">
    <property type="entry name" value="ZF_BBOX"/>
    <property type="match status" value="1"/>
</dbReference>
<accession>A0A8B6DDF2</accession>
<organism evidence="4 5">
    <name type="scientific">Mytilus galloprovincialis</name>
    <name type="common">Mediterranean mussel</name>
    <dbReference type="NCBI Taxonomy" id="29158"/>
    <lineage>
        <taxon>Eukaryota</taxon>
        <taxon>Metazoa</taxon>
        <taxon>Spiralia</taxon>
        <taxon>Lophotrochozoa</taxon>
        <taxon>Mollusca</taxon>
        <taxon>Bivalvia</taxon>
        <taxon>Autobranchia</taxon>
        <taxon>Pteriomorphia</taxon>
        <taxon>Mytilida</taxon>
        <taxon>Mytiloidea</taxon>
        <taxon>Mytilidae</taxon>
        <taxon>Mytilinae</taxon>
        <taxon>Mytilus</taxon>
    </lineage>
</organism>
<feature type="domain" description="B box-type" evidence="3">
    <location>
        <begin position="7"/>
        <end position="48"/>
    </location>
</feature>
<gene>
    <name evidence="4" type="ORF">MGAL_10B092092</name>
</gene>
<dbReference type="InterPro" id="IPR000315">
    <property type="entry name" value="Znf_B-box"/>
</dbReference>
<dbReference type="GO" id="GO:0008270">
    <property type="term" value="F:zinc ion binding"/>
    <property type="evidence" value="ECO:0007669"/>
    <property type="project" value="UniProtKB-KW"/>
</dbReference>
<dbReference type="AlphaFoldDB" id="A0A8B6DDF2"/>
<dbReference type="PANTHER" id="PTHR25462">
    <property type="entry name" value="BONUS, ISOFORM C-RELATED"/>
    <property type="match status" value="1"/>
</dbReference>
<keyword evidence="1" id="KW-0862">Zinc</keyword>
<evidence type="ECO:0000259" key="3">
    <source>
        <dbReference type="PROSITE" id="PS50119"/>
    </source>
</evidence>